<dbReference type="RefSeq" id="WP_059138470.1">
    <property type="nucleotide sequence ID" value="NZ_LMBR01000046.1"/>
</dbReference>
<dbReference type="AlphaFoldDB" id="A0A101JS43"/>
<dbReference type="SMART" id="SM00834">
    <property type="entry name" value="CxxC_CXXC_SSSS"/>
    <property type="match status" value="1"/>
</dbReference>
<feature type="domain" description="Putative regulatory protein FmdB zinc ribbon" evidence="2">
    <location>
        <begin position="1"/>
        <end position="42"/>
    </location>
</feature>
<comment type="caution">
    <text evidence="3">The sequence shown here is derived from an EMBL/GenBank/DDBJ whole genome shotgun (WGS) entry which is preliminary data.</text>
</comment>
<feature type="region of interest" description="Disordered" evidence="1">
    <location>
        <begin position="62"/>
        <end position="85"/>
    </location>
</feature>
<accession>A0A101JS43</accession>
<evidence type="ECO:0000313" key="3">
    <source>
        <dbReference type="EMBL" id="KUL31683.1"/>
    </source>
</evidence>
<dbReference type="Pfam" id="PF09723">
    <property type="entry name" value="Zn_ribbon_8"/>
    <property type="match status" value="1"/>
</dbReference>
<evidence type="ECO:0000256" key="1">
    <source>
        <dbReference type="SAM" id="MobiDB-lite"/>
    </source>
</evidence>
<dbReference type="Gene3D" id="2.20.28.30">
    <property type="entry name" value="RNA polymerase ii, chain L"/>
    <property type="match status" value="1"/>
</dbReference>
<dbReference type="PANTHER" id="PTHR34404">
    <property type="entry name" value="REGULATORY PROTEIN, FMDB FAMILY"/>
    <property type="match status" value="1"/>
</dbReference>
<protein>
    <submittedName>
        <fullName evidence="3">FmdB family transcriptional regulator</fullName>
    </submittedName>
</protein>
<sequence length="85" mass="8923">MPTYQYRCSSCGNELEVFQKMTDDALTKCPKCEKEALERVISASGGFLLKGSGFYGTDYCGSKSAPSTPSAPSGGCSTGSCPFAK</sequence>
<gene>
    <name evidence="3" type="ORF">ASB62_02450</name>
</gene>
<dbReference type="OrthoDB" id="9813321at2"/>
<dbReference type="NCBIfam" id="TIGR02605">
    <property type="entry name" value="CxxC_CxxC_SSSS"/>
    <property type="match status" value="1"/>
</dbReference>
<keyword evidence="4" id="KW-1185">Reference proteome</keyword>
<name>A0A101JS43_CHLLI</name>
<evidence type="ECO:0000259" key="2">
    <source>
        <dbReference type="SMART" id="SM00834"/>
    </source>
</evidence>
<reference evidence="3 4" key="1">
    <citation type="submission" date="2015-10" db="EMBL/GenBank/DDBJ databases">
        <title>Draft Genome Sequence of Chlorobium limicola strain Frasassi Growing under Artificial Lighting in the Frasassi Cave System.</title>
        <authorList>
            <person name="Mansor M."/>
            <person name="Macalady J."/>
        </authorList>
    </citation>
    <scope>NUCLEOTIDE SEQUENCE [LARGE SCALE GENOMIC DNA]</scope>
    <source>
        <strain evidence="3 4">Frasassi</strain>
    </source>
</reference>
<organism evidence="3 4">
    <name type="scientific">Chlorobium limicola</name>
    <dbReference type="NCBI Taxonomy" id="1092"/>
    <lineage>
        <taxon>Bacteria</taxon>
        <taxon>Pseudomonadati</taxon>
        <taxon>Chlorobiota</taxon>
        <taxon>Chlorobiia</taxon>
        <taxon>Chlorobiales</taxon>
        <taxon>Chlorobiaceae</taxon>
        <taxon>Chlorobium/Pelodictyon group</taxon>
        <taxon>Chlorobium</taxon>
    </lineage>
</organism>
<evidence type="ECO:0000313" key="4">
    <source>
        <dbReference type="Proteomes" id="UP000053937"/>
    </source>
</evidence>
<dbReference type="EMBL" id="LMBR01000046">
    <property type="protein sequence ID" value="KUL31683.1"/>
    <property type="molecule type" value="Genomic_DNA"/>
</dbReference>
<dbReference type="InterPro" id="IPR013429">
    <property type="entry name" value="Regulatory_FmdB_Zinc_ribbon"/>
</dbReference>
<dbReference type="PANTHER" id="PTHR34404:SF2">
    <property type="entry name" value="CONSERVED SERINE RICH PROTEIN"/>
    <property type="match status" value="1"/>
</dbReference>
<proteinExistence type="predicted"/>
<dbReference type="Proteomes" id="UP000053937">
    <property type="component" value="Unassembled WGS sequence"/>
</dbReference>